<dbReference type="InterPro" id="IPR050469">
    <property type="entry name" value="Diguanylate_Cyclase"/>
</dbReference>
<feature type="domain" description="GGDEF" evidence="3">
    <location>
        <begin position="205"/>
        <end position="332"/>
    </location>
</feature>
<dbReference type="OrthoDB" id="9805474at2"/>
<dbReference type="Pfam" id="PF00990">
    <property type="entry name" value="GGDEF"/>
    <property type="match status" value="1"/>
</dbReference>
<dbReference type="RefSeq" id="WP_012991982.1">
    <property type="nucleotide sequence ID" value="NC_013894.1"/>
</dbReference>
<dbReference type="EC" id="2.7.7.65" evidence="1"/>
<dbReference type="GO" id="GO:1902201">
    <property type="term" value="P:negative regulation of bacterial-type flagellum-dependent cell motility"/>
    <property type="evidence" value="ECO:0007669"/>
    <property type="project" value="TreeGrafter"/>
</dbReference>
<evidence type="ECO:0000256" key="1">
    <source>
        <dbReference type="ARBA" id="ARBA00012528"/>
    </source>
</evidence>
<dbReference type="InterPro" id="IPR000160">
    <property type="entry name" value="GGDEF_dom"/>
</dbReference>
<keyword evidence="5" id="KW-1185">Reference proteome</keyword>
<protein>
    <recommendedName>
        <fullName evidence="1">diguanylate cyclase</fullName>
        <ecNumber evidence="1">2.7.7.65</ecNumber>
    </recommendedName>
</protein>
<dbReference type="STRING" id="638303.Thal_0944"/>
<dbReference type="EMBL" id="CP001931">
    <property type="protein sequence ID" value="ADC89576.1"/>
    <property type="molecule type" value="Genomic_DNA"/>
</dbReference>
<dbReference type="KEGG" id="tal:Thal_0944"/>
<dbReference type="Gene3D" id="3.30.70.270">
    <property type="match status" value="1"/>
</dbReference>
<dbReference type="GO" id="GO:0052621">
    <property type="term" value="F:diguanylate cyclase activity"/>
    <property type="evidence" value="ECO:0007669"/>
    <property type="project" value="UniProtKB-EC"/>
</dbReference>
<dbReference type="SMART" id="SM00267">
    <property type="entry name" value="GGDEF"/>
    <property type="match status" value="1"/>
</dbReference>
<evidence type="ECO:0000313" key="4">
    <source>
        <dbReference type="EMBL" id="ADC89576.1"/>
    </source>
</evidence>
<dbReference type="AlphaFoldDB" id="D3SLE6"/>
<dbReference type="InterPro" id="IPR043128">
    <property type="entry name" value="Rev_trsase/Diguanyl_cyclase"/>
</dbReference>
<dbReference type="GO" id="GO:0043709">
    <property type="term" value="P:cell adhesion involved in single-species biofilm formation"/>
    <property type="evidence" value="ECO:0007669"/>
    <property type="project" value="TreeGrafter"/>
</dbReference>
<dbReference type="FunFam" id="3.30.70.270:FF:000001">
    <property type="entry name" value="Diguanylate cyclase domain protein"/>
    <property type="match status" value="1"/>
</dbReference>
<dbReference type="CDD" id="cd01949">
    <property type="entry name" value="GGDEF"/>
    <property type="match status" value="1"/>
</dbReference>
<dbReference type="eggNOG" id="COG2199">
    <property type="taxonomic scope" value="Bacteria"/>
</dbReference>
<dbReference type="PANTHER" id="PTHR45138:SF6">
    <property type="entry name" value="DIGUANYLATE CYCLASE DGCN"/>
    <property type="match status" value="1"/>
</dbReference>
<feature type="coiled-coil region" evidence="2">
    <location>
        <begin position="140"/>
        <end position="174"/>
    </location>
</feature>
<dbReference type="SUPFAM" id="SSF55073">
    <property type="entry name" value="Nucleotide cyclase"/>
    <property type="match status" value="1"/>
</dbReference>
<dbReference type="Proteomes" id="UP000002043">
    <property type="component" value="Chromosome"/>
</dbReference>
<dbReference type="PANTHER" id="PTHR45138">
    <property type="entry name" value="REGULATORY COMPONENTS OF SENSORY TRANSDUCTION SYSTEM"/>
    <property type="match status" value="1"/>
</dbReference>
<accession>D3SLE6</accession>
<name>D3SLE6_THEAH</name>
<proteinExistence type="predicted"/>
<dbReference type="NCBIfam" id="TIGR00254">
    <property type="entry name" value="GGDEF"/>
    <property type="match status" value="1"/>
</dbReference>
<organism evidence="4 5">
    <name type="scientific">Thermocrinis albus (strain DSM 14484 / JCM 11386 / HI 11/12)</name>
    <dbReference type="NCBI Taxonomy" id="638303"/>
    <lineage>
        <taxon>Bacteria</taxon>
        <taxon>Pseudomonadati</taxon>
        <taxon>Aquificota</taxon>
        <taxon>Aquificia</taxon>
        <taxon>Aquificales</taxon>
        <taxon>Aquificaceae</taxon>
        <taxon>Thermocrinis</taxon>
    </lineage>
</organism>
<gene>
    <name evidence="4" type="ordered locus">Thal_0944</name>
</gene>
<evidence type="ECO:0000256" key="2">
    <source>
        <dbReference type="SAM" id="Coils"/>
    </source>
</evidence>
<evidence type="ECO:0000313" key="5">
    <source>
        <dbReference type="Proteomes" id="UP000002043"/>
    </source>
</evidence>
<sequence length="332" mass="38537">MECKLYEKIRRGLALDKSEIKLLADIVREELKFLIRNHILPTPRNYERWFLVFCHALEGGMRLSDQELMDLYSKIYGDRESFSEVAFDIEKTILVLETIVRDLQSALVESSEFTRKKEKELSKLQEDNVTPILLELLMHVKDLKKQNERFLKRIEEQNKVIEELKRRIQEVQTEANMDPLTGLFNRRSLERAVEDLWKEFKKDGRVFSLILLDMDNFKSVNDVFGHAVGDLVLKRVAQAIRSSLRARDIVGRWGGDEFMVLLPGTELEMARRIADRLSAVVGTLRIKVEGNELTVSLTPGVAQVSEHHTSFMDLFKEADGQLYINKKKKGKE</sequence>
<dbReference type="HOGENOM" id="CLU_000445_11_5_0"/>
<dbReference type="InterPro" id="IPR029787">
    <property type="entry name" value="Nucleotide_cyclase"/>
</dbReference>
<dbReference type="GO" id="GO:0005886">
    <property type="term" value="C:plasma membrane"/>
    <property type="evidence" value="ECO:0007669"/>
    <property type="project" value="TreeGrafter"/>
</dbReference>
<keyword evidence="2" id="KW-0175">Coiled coil</keyword>
<dbReference type="PROSITE" id="PS50887">
    <property type="entry name" value="GGDEF"/>
    <property type="match status" value="1"/>
</dbReference>
<evidence type="ECO:0000259" key="3">
    <source>
        <dbReference type="PROSITE" id="PS50887"/>
    </source>
</evidence>
<reference evidence="5" key="1">
    <citation type="journal article" date="2010" name="Stand. Genomic Sci.">
        <title>Complete genome sequence of Thermocrinis albus type strain (HI 11/12T).</title>
        <authorList>
            <person name="Wirth R."/>
            <person name="Sikorski J."/>
            <person name="Brambilla E."/>
            <person name="Misra M."/>
            <person name="Lapidus A."/>
            <person name="Copeland A."/>
            <person name="Nolan M."/>
            <person name="Lucas S."/>
            <person name="Chen F."/>
            <person name="Tice H."/>
            <person name="Cheng J.F."/>
            <person name="Han C."/>
            <person name="Detter J.C."/>
            <person name="Tapia R."/>
            <person name="Bruce D."/>
            <person name="Goodwin L."/>
            <person name="Pitluck S."/>
            <person name="Pati A."/>
            <person name="Anderson I."/>
            <person name="Ivanova N."/>
            <person name="Mavromatis K."/>
            <person name="Mikhailova N."/>
            <person name="Chen A."/>
            <person name="Palaniappan K."/>
            <person name="Bilek Y."/>
            <person name="Hader T."/>
            <person name="Land M."/>
            <person name="Hauser L."/>
            <person name="Chang Y.J."/>
            <person name="Jeffries C.D."/>
            <person name="Tindall B.J."/>
            <person name="Rohde M."/>
            <person name="Goker M."/>
            <person name="Bristow J."/>
            <person name="Eisen J.A."/>
            <person name="Markowitz V."/>
            <person name="Hugenholtz P."/>
            <person name="Kyrpides N.C."/>
            <person name="Klenk H.P."/>
        </authorList>
    </citation>
    <scope>NUCLEOTIDE SEQUENCE [LARGE SCALE GENOMIC DNA]</scope>
    <source>
        <strain evidence="5">DSM 14484 / JCM 11386 / HI 11/12</strain>
    </source>
</reference>